<evidence type="ECO:0000313" key="3">
    <source>
        <dbReference type="Proteomes" id="UP001558534"/>
    </source>
</evidence>
<keyword evidence="3" id="KW-1185">Reference proteome</keyword>
<proteinExistence type="predicted"/>
<dbReference type="Proteomes" id="UP001558534">
    <property type="component" value="Unassembled WGS sequence"/>
</dbReference>
<comment type="caution">
    <text evidence="2">The sequence shown here is derived from an EMBL/GenBank/DDBJ whole genome shotgun (WGS) entry which is preliminary data.</text>
</comment>
<dbReference type="EMBL" id="JBFRHK010000007">
    <property type="protein sequence ID" value="MEX3746085.1"/>
    <property type="molecule type" value="Genomic_DNA"/>
</dbReference>
<dbReference type="EMBL" id="JBFRHK010000006">
    <property type="protein sequence ID" value="MEX3745785.1"/>
    <property type="molecule type" value="Genomic_DNA"/>
</dbReference>
<organism evidence="2 3">
    <name type="scientific">Lysinibacillus xylanilyticus</name>
    <dbReference type="NCBI Taxonomy" id="582475"/>
    <lineage>
        <taxon>Bacteria</taxon>
        <taxon>Bacillati</taxon>
        <taxon>Bacillota</taxon>
        <taxon>Bacilli</taxon>
        <taxon>Bacillales</taxon>
        <taxon>Bacillaceae</taxon>
        <taxon>Lysinibacillus</taxon>
    </lineage>
</organism>
<sequence length="70" mass="8063">MSKINQRSGLFDLKDMKGEITLNFDAQLSQLKIHCQELNAQLVESNTMLILRQQNRQIFARACANKRLVS</sequence>
<name>A0ABV3VYV2_9BACI</name>
<evidence type="ECO:0000313" key="2">
    <source>
        <dbReference type="EMBL" id="MEX3746085.1"/>
    </source>
</evidence>
<reference evidence="2 3" key="1">
    <citation type="submission" date="2024-07" db="EMBL/GenBank/DDBJ databases">
        <title>Characterization of a bacterium isolated from hydrolysated instant sea cucumber by whole-genome sequencing and metabolomics.</title>
        <authorList>
            <person name="Luo X."/>
            <person name="Zhang Z."/>
            <person name="Zheng Z."/>
            <person name="Zhang W."/>
            <person name="Ming T."/>
            <person name="Jiao L."/>
            <person name="Su X."/>
            <person name="Kong F."/>
            <person name="Xu J."/>
        </authorList>
    </citation>
    <scope>NUCLEOTIDE SEQUENCE [LARGE SCALE GENOMIC DNA]</scope>
    <source>
        <strain evidence="2 3">XL-2024</strain>
    </source>
</reference>
<protein>
    <submittedName>
        <fullName evidence="2">Uncharacterized protein</fullName>
    </submittedName>
</protein>
<dbReference type="RefSeq" id="WP_368636654.1">
    <property type="nucleotide sequence ID" value="NZ_JBFRHK010000006.1"/>
</dbReference>
<gene>
    <name evidence="1" type="ORF">AB1300_11630</name>
    <name evidence="2" type="ORF">AB1300_13175</name>
</gene>
<accession>A0ABV3VYV2</accession>
<evidence type="ECO:0000313" key="1">
    <source>
        <dbReference type="EMBL" id="MEX3745785.1"/>
    </source>
</evidence>